<feature type="region of interest" description="Disordered" evidence="1">
    <location>
        <begin position="1"/>
        <end position="26"/>
    </location>
</feature>
<name>A0ABW4G8E3_9ACTN</name>
<evidence type="ECO:0000313" key="4">
    <source>
        <dbReference type="Proteomes" id="UP001597097"/>
    </source>
</evidence>
<dbReference type="CDD" id="cd00093">
    <property type="entry name" value="HTH_XRE"/>
    <property type="match status" value="1"/>
</dbReference>
<evidence type="ECO:0000259" key="2">
    <source>
        <dbReference type="PROSITE" id="PS50943"/>
    </source>
</evidence>
<proteinExistence type="predicted"/>
<evidence type="ECO:0000313" key="3">
    <source>
        <dbReference type="EMBL" id="MFD1539022.1"/>
    </source>
</evidence>
<organism evidence="3 4">
    <name type="scientific">Nonomuraea guangzhouensis</name>
    <dbReference type="NCBI Taxonomy" id="1291555"/>
    <lineage>
        <taxon>Bacteria</taxon>
        <taxon>Bacillati</taxon>
        <taxon>Actinomycetota</taxon>
        <taxon>Actinomycetes</taxon>
        <taxon>Streptosporangiales</taxon>
        <taxon>Streptosporangiaceae</taxon>
        <taxon>Nonomuraea</taxon>
    </lineage>
</organism>
<dbReference type="Proteomes" id="UP001597097">
    <property type="component" value="Unassembled WGS sequence"/>
</dbReference>
<keyword evidence="4" id="KW-1185">Reference proteome</keyword>
<dbReference type="SMART" id="SM00530">
    <property type="entry name" value="HTH_XRE"/>
    <property type="match status" value="1"/>
</dbReference>
<reference evidence="4" key="1">
    <citation type="journal article" date="2019" name="Int. J. Syst. Evol. Microbiol.">
        <title>The Global Catalogue of Microorganisms (GCM) 10K type strain sequencing project: providing services to taxonomists for standard genome sequencing and annotation.</title>
        <authorList>
            <consortium name="The Broad Institute Genomics Platform"/>
            <consortium name="The Broad Institute Genome Sequencing Center for Infectious Disease"/>
            <person name="Wu L."/>
            <person name="Ma J."/>
        </authorList>
    </citation>
    <scope>NUCLEOTIDE SEQUENCE [LARGE SCALE GENOMIC DNA]</scope>
    <source>
        <strain evidence="4">CGMCC 1.15399</strain>
    </source>
</reference>
<dbReference type="EMBL" id="JBHUCM010000016">
    <property type="protein sequence ID" value="MFD1539022.1"/>
    <property type="molecule type" value="Genomic_DNA"/>
</dbReference>
<protein>
    <submittedName>
        <fullName evidence="3">Helix-turn-helix transcriptional regulator</fullName>
    </submittedName>
</protein>
<dbReference type="RefSeq" id="WP_219532921.1">
    <property type="nucleotide sequence ID" value="NZ_JAHKRM010000016.1"/>
</dbReference>
<sequence>MISSPVEGVFGGLLPERGEEPGGSPPDVTFWAVRGGLLLKQARHAANMNQKALAGMSGTSRTTLSAYEHGRKSPTLETAGRILDAAGFRLTLEAKVEFATHRAADGRPFFVPSRLTRLPALRALAAVRLGGRVYDLADRGDRRDAYAMLLREGSQEELLEHVDGLLLVELWDELVLPEPVRAGWQPLVELARPYKPN</sequence>
<gene>
    <name evidence="3" type="ORF">ACFSJ0_18345</name>
</gene>
<dbReference type="PROSITE" id="PS50943">
    <property type="entry name" value="HTH_CROC1"/>
    <property type="match status" value="1"/>
</dbReference>
<evidence type="ECO:0000256" key="1">
    <source>
        <dbReference type="SAM" id="MobiDB-lite"/>
    </source>
</evidence>
<comment type="caution">
    <text evidence="3">The sequence shown here is derived from an EMBL/GenBank/DDBJ whole genome shotgun (WGS) entry which is preliminary data.</text>
</comment>
<dbReference type="InterPro" id="IPR001387">
    <property type="entry name" value="Cro/C1-type_HTH"/>
</dbReference>
<feature type="domain" description="HTH cro/C1-type" evidence="2">
    <location>
        <begin position="39"/>
        <end position="85"/>
    </location>
</feature>
<dbReference type="Pfam" id="PF01381">
    <property type="entry name" value="HTH_3"/>
    <property type="match status" value="1"/>
</dbReference>
<accession>A0ABW4G8E3</accession>